<protein>
    <recommendedName>
        <fullName evidence="3">tRNA (adenine(58)-N(1))-methyltransferase catalytic subunit TRM61</fullName>
        <ecNumber evidence="2">2.1.1.220</ecNumber>
    </recommendedName>
    <alternativeName>
        <fullName evidence="9">tRNA(m1A58)-methyltransferase subunit TRM61</fullName>
    </alternativeName>
</protein>
<dbReference type="PANTHER" id="PTHR12133">
    <property type="entry name" value="TRNA (ADENINE(58)-N(1))-METHYLTRANSFERASE"/>
    <property type="match status" value="1"/>
</dbReference>
<dbReference type="Proteomes" id="UP000886523">
    <property type="component" value="Unassembled WGS sequence"/>
</dbReference>
<dbReference type="GO" id="GO:0030488">
    <property type="term" value="P:tRNA methylation"/>
    <property type="evidence" value="ECO:0007669"/>
    <property type="project" value="InterPro"/>
</dbReference>
<dbReference type="GO" id="GO:0005634">
    <property type="term" value="C:nucleus"/>
    <property type="evidence" value="ECO:0007669"/>
    <property type="project" value="UniProtKB-SubCell"/>
</dbReference>
<evidence type="ECO:0000256" key="10">
    <source>
        <dbReference type="SAM" id="MobiDB-lite"/>
    </source>
</evidence>
<dbReference type="InterPro" id="IPR049470">
    <property type="entry name" value="TRM61_C"/>
</dbReference>
<dbReference type="InterPro" id="IPR014816">
    <property type="entry name" value="tRNA_MeTrfase_Gcd14"/>
</dbReference>
<evidence type="ECO:0000259" key="11">
    <source>
        <dbReference type="Pfam" id="PF08704"/>
    </source>
</evidence>
<evidence type="ECO:0000256" key="8">
    <source>
        <dbReference type="ARBA" id="ARBA00023242"/>
    </source>
</evidence>
<evidence type="ECO:0000256" key="7">
    <source>
        <dbReference type="ARBA" id="ARBA00022694"/>
    </source>
</evidence>
<evidence type="ECO:0000256" key="6">
    <source>
        <dbReference type="ARBA" id="ARBA00022691"/>
    </source>
</evidence>
<dbReference type="OrthoDB" id="1925287at2759"/>
<feature type="compositionally biased region" description="Low complexity" evidence="10">
    <location>
        <begin position="402"/>
        <end position="414"/>
    </location>
</feature>
<name>A0A9P6DKM4_9AGAM</name>
<feature type="domain" description="tRNA (adenine(58)-N(1))-methyltransferase catalytic subunit TRM61 C-terminal" evidence="11">
    <location>
        <begin position="62"/>
        <end position="109"/>
    </location>
</feature>
<feature type="compositionally biased region" description="Pro residues" evidence="10">
    <location>
        <begin position="391"/>
        <end position="401"/>
    </location>
</feature>
<evidence type="ECO:0000313" key="13">
    <source>
        <dbReference type="Proteomes" id="UP000886523"/>
    </source>
</evidence>
<keyword evidence="4" id="KW-0489">Methyltransferase</keyword>
<accession>A0A9P6DKM4</accession>
<dbReference type="AlphaFoldDB" id="A0A9P6DKM4"/>
<dbReference type="GO" id="GO:0160107">
    <property type="term" value="F:tRNA (adenine(58)-N1)-methyltransferase activity"/>
    <property type="evidence" value="ECO:0007669"/>
    <property type="project" value="UniProtKB-EC"/>
</dbReference>
<keyword evidence="5" id="KW-0808">Transferase</keyword>
<feature type="compositionally biased region" description="Basic and acidic residues" evidence="10">
    <location>
        <begin position="332"/>
        <end position="342"/>
    </location>
</feature>
<dbReference type="Pfam" id="PF08704">
    <property type="entry name" value="GCD14"/>
    <property type="match status" value="2"/>
</dbReference>
<feature type="domain" description="tRNA (adenine(58)-N(1))-methyltransferase catalytic subunit TRM61 C-terminal" evidence="11">
    <location>
        <begin position="111"/>
        <end position="244"/>
    </location>
</feature>
<evidence type="ECO:0000313" key="12">
    <source>
        <dbReference type="EMBL" id="KAF9506271.1"/>
    </source>
</evidence>
<dbReference type="SUPFAM" id="SSF53335">
    <property type="entry name" value="S-adenosyl-L-methionine-dependent methyltransferases"/>
    <property type="match status" value="1"/>
</dbReference>
<evidence type="ECO:0000256" key="4">
    <source>
        <dbReference type="ARBA" id="ARBA00022603"/>
    </source>
</evidence>
<dbReference type="Gene3D" id="3.10.330.20">
    <property type="match status" value="1"/>
</dbReference>
<dbReference type="PROSITE" id="PS51620">
    <property type="entry name" value="SAM_TRM61"/>
    <property type="match status" value="1"/>
</dbReference>
<keyword evidence="7" id="KW-0819">tRNA processing</keyword>
<comment type="caution">
    <text evidence="12">The sequence shown here is derived from an EMBL/GenBank/DDBJ whole genome shotgun (WGS) entry which is preliminary data.</text>
</comment>
<feature type="region of interest" description="Disordered" evidence="10">
    <location>
        <begin position="385"/>
        <end position="414"/>
    </location>
</feature>
<evidence type="ECO:0000256" key="9">
    <source>
        <dbReference type="ARBA" id="ARBA00033309"/>
    </source>
</evidence>
<comment type="subcellular location">
    <subcellularLocation>
        <location evidence="1">Nucleus</location>
    </subcellularLocation>
</comment>
<evidence type="ECO:0000256" key="1">
    <source>
        <dbReference type="ARBA" id="ARBA00004123"/>
    </source>
</evidence>
<dbReference type="EC" id="2.1.1.220" evidence="2"/>
<dbReference type="GO" id="GO:0031515">
    <property type="term" value="C:tRNA (m1A) methyltransferase complex"/>
    <property type="evidence" value="ECO:0007669"/>
    <property type="project" value="InterPro"/>
</dbReference>
<sequence>MWSTAKEITAGDVVIVWLTRDAIQPLVIVPGKELNGRFGVYRHDDLIGIPYGSKVPSRNGRGYIHVLRPTPELWTLALPHRTQILYHADIAFVSSWLALKPGSLMIEAGLEFAAHGMDKFVTLSHRNVCKDGFGLKDAVDAVFLDLPAPWDAVGHAKVALKKDQIGRICCFSPCIEQVLRTVTALNEAGFTGITMYETLLRPQEVSTVQLPTIDQAVQKLKDAEVQAERRRLKQIANSREKEREKFLKRKRDANGLLVPDGAGPSCSNEGDQLINDDPSTGANKKRKELHDLDAVSMMEEGEIGDPARPEEGDGANNEAGPVTTATGSADAKLADQHQRSETDTPASITPSIHAAHPFVEVRGHTSYLTFALLLPYQRLVESLASTQTEPPQVPAPPPEPPTAGNDNTQETTTTMTHDDFDNFLQSIPEALAFHCLAKWLKL</sequence>
<proteinExistence type="predicted"/>
<dbReference type="InterPro" id="IPR029063">
    <property type="entry name" value="SAM-dependent_MTases_sf"/>
</dbReference>
<dbReference type="EMBL" id="MU129118">
    <property type="protein sequence ID" value="KAF9506271.1"/>
    <property type="molecule type" value="Genomic_DNA"/>
</dbReference>
<dbReference type="PANTHER" id="PTHR12133:SF2">
    <property type="entry name" value="TRNA (ADENINE(58)-N(1))-METHYLTRANSFERASE CATALYTIC SUBUNIT TRMT61A"/>
    <property type="match status" value="1"/>
</dbReference>
<evidence type="ECO:0000256" key="3">
    <source>
        <dbReference type="ARBA" id="ARBA00015963"/>
    </source>
</evidence>
<keyword evidence="13" id="KW-1185">Reference proteome</keyword>
<gene>
    <name evidence="12" type="ORF">BS47DRAFT_1378142</name>
</gene>
<keyword evidence="8" id="KW-0539">Nucleus</keyword>
<organism evidence="12 13">
    <name type="scientific">Hydnum rufescens UP504</name>
    <dbReference type="NCBI Taxonomy" id="1448309"/>
    <lineage>
        <taxon>Eukaryota</taxon>
        <taxon>Fungi</taxon>
        <taxon>Dikarya</taxon>
        <taxon>Basidiomycota</taxon>
        <taxon>Agaricomycotina</taxon>
        <taxon>Agaricomycetes</taxon>
        <taxon>Cantharellales</taxon>
        <taxon>Hydnaceae</taxon>
        <taxon>Hydnum</taxon>
    </lineage>
</organism>
<feature type="region of interest" description="Disordered" evidence="10">
    <location>
        <begin position="234"/>
        <end position="349"/>
    </location>
</feature>
<reference evidence="12" key="1">
    <citation type="journal article" date="2020" name="Nat. Commun.">
        <title>Large-scale genome sequencing of mycorrhizal fungi provides insights into the early evolution of symbiotic traits.</title>
        <authorList>
            <person name="Miyauchi S."/>
            <person name="Kiss E."/>
            <person name="Kuo A."/>
            <person name="Drula E."/>
            <person name="Kohler A."/>
            <person name="Sanchez-Garcia M."/>
            <person name="Morin E."/>
            <person name="Andreopoulos B."/>
            <person name="Barry K.W."/>
            <person name="Bonito G."/>
            <person name="Buee M."/>
            <person name="Carver A."/>
            <person name="Chen C."/>
            <person name="Cichocki N."/>
            <person name="Clum A."/>
            <person name="Culley D."/>
            <person name="Crous P.W."/>
            <person name="Fauchery L."/>
            <person name="Girlanda M."/>
            <person name="Hayes R.D."/>
            <person name="Keri Z."/>
            <person name="LaButti K."/>
            <person name="Lipzen A."/>
            <person name="Lombard V."/>
            <person name="Magnuson J."/>
            <person name="Maillard F."/>
            <person name="Murat C."/>
            <person name="Nolan M."/>
            <person name="Ohm R.A."/>
            <person name="Pangilinan J."/>
            <person name="Pereira M.F."/>
            <person name="Perotto S."/>
            <person name="Peter M."/>
            <person name="Pfister S."/>
            <person name="Riley R."/>
            <person name="Sitrit Y."/>
            <person name="Stielow J.B."/>
            <person name="Szollosi G."/>
            <person name="Zifcakova L."/>
            <person name="Stursova M."/>
            <person name="Spatafora J.W."/>
            <person name="Tedersoo L."/>
            <person name="Vaario L.M."/>
            <person name="Yamada A."/>
            <person name="Yan M."/>
            <person name="Wang P."/>
            <person name="Xu J."/>
            <person name="Bruns T."/>
            <person name="Baldrian P."/>
            <person name="Vilgalys R."/>
            <person name="Dunand C."/>
            <person name="Henrissat B."/>
            <person name="Grigoriev I.V."/>
            <person name="Hibbett D."/>
            <person name="Nagy L.G."/>
            <person name="Martin F.M."/>
        </authorList>
    </citation>
    <scope>NUCLEOTIDE SEQUENCE</scope>
    <source>
        <strain evidence="12">UP504</strain>
    </source>
</reference>
<keyword evidence="6" id="KW-0949">S-adenosyl-L-methionine</keyword>
<dbReference type="Gene3D" id="3.40.50.150">
    <property type="entry name" value="Vaccinia Virus protein VP39"/>
    <property type="match status" value="2"/>
</dbReference>
<evidence type="ECO:0000256" key="2">
    <source>
        <dbReference type="ARBA" id="ARBA00012796"/>
    </source>
</evidence>
<evidence type="ECO:0000256" key="5">
    <source>
        <dbReference type="ARBA" id="ARBA00022679"/>
    </source>
</evidence>